<comment type="caution">
    <text evidence="1">The sequence shown here is derived from an EMBL/GenBank/DDBJ whole genome shotgun (WGS) entry which is preliminary data.</text>
</comment>
<dbReference type="EMBL" id="LCKX01000017">
    <property type="protein sequence ID" value="KKU07003.1"/>
    <property type="molecule type" value="Genomic_DNA"/>
</dbReference>
<sequence length="108" mass="12700">MDTNNIENVIIKKIEKKIESKQNLSDEDIDSIIISEITSAKYLKEDWQIHYAKERIKKIITEEQLEKLPKEQRANFGHPGWYFIACVFIGNLTQYTKNYLLFIAGSFD</sequence>
<gene>
    <name evidence="1" type="ORF">UX10_C0017G0002</name>
</gene>
<accession>A0A0G1PNL4</accession>
<name>A0A0G1PNL4_9BACT</name>
<reference evidence="1 2" key="1">
    <citation type="journal article" date="2015" name="Nature">
        <title>rRNA introns, odd ribosomes, and small enigmatic genomes across a large radiation of phyla.</title>
        <authorList>
            <person name="Brown C.T."/>
            <person name="Hug L.A."/>
            <person name="Thomas B.C."/>
            <person name="Sharon I."/>
            <person name="Castelle C.J."/>
            <person name="Singh A."/>
            <person name="Wilkins M.J."/>
            <person name="Williams K.H."/>
            <person name="Banfield J.F."/>
        </authorList>
    </citation>
    <scope>NUCLEOTIDE SEQUENCE [LARGE SCALE GENOMIC DNA]</scope>
</reference>
<proteinExistence type="predicted"/>
<protein>
    <submittedName>
        <fullName evidence="1">Uncharacterized protein</fullName>
    </submittedName>
</protein>
<evidence type="ECO:0000313" key="2">
    <source>
        <dbReference type="Proteomes" id="UP000033999"/>
    </source>
</evidence>
<evidence type="ECO:0000313" key="1">
    <source>
        <dbReference type="EMBL" id="KKU07003.1"/>
    </source>
</evidence>
<dbReference type="Proteomes" id="UP000033999">
    <property type="component" value="Unassembled WGS sequence"/>
</dbReference>
<dbReference type="AlphaFoldDB" id="A0A0G1PNL4"/>
<organism evidence="1 2">
    <name type="scientific">Candidatus Magasanikbacteria bacterium GW2011_GWA2_45_39</name>
    <dbReference type="NCBI Taxonomy" id="1619041"/>
    <lineage>
        <taxon>Bacteria</taxon>
        <taxon>Candidatus Magasanikiibacteriota</taxon>
    </lineage>
</organism>